<name>A0A1I1H0G5_9ACTN</name>
<comment type="subcellular location">
    <subcellularLocation>
        <location evidence="1">Cell membrane</location>
        <topology evidence="1">Multi-pass membrane protein</topology>
    </subcellularLocation>
</comment>
<feature type="transmembrane region" description="Helical" evidence="7">
    <location>
        <begin position="84"/>
        <end position="105"/>
    </location>
</feature>
<feature type="transmembrane region" description="Helical" evidence="7">
    <location>
        <begin position="355"/>
        <end position="376"/>
    </location>
</feature>
<dbReference type="PANTHER" id="PTHR23513:SF11">
    <property type="entry name" value="STAPHYLOFERRIN A TRANSPORTER"/>
    <property type="match status" value="1"/>
</dbReference>
<dbReference type="GO" id="GO:0005886">
    <property type="term" value="C:plasma membrane"/>
    <property type="evidence" value="ECO:0007669"/>
    <property type="project" value="UniProtKB-SubCell"/>
</dbReference>
<sequence>MAEKATVMTAPRLRSLRDFRLLYAGGLLAGLSAQLSALALPLLVLRATGSPAAAGTVGTVSGVAMLVSMLPAGAVADSAERRRLMMLTQGACAVLAGGLGAAVLLGAAPLVLILLVTAAGAVLTTLCGPAASGMLRAVVPRELLGAAASRFQARAAVARIAGPLLGGVLFGVHPALPFLAESAGLAVAVLCLAMLRTRSRPARGGARPLSRGELTAGIGFLWRSPFLRTTLLTFGFGMNAAFGGLMFAALALGSRGGASGLGAGTVVALSACGSLAGALIAPRVDVDGWSRLPLAATCWACAGLAGALALWQQTLFMGVAVGLCTALAAVASIKFLTLVLLATPDRLTGRVQSSASLVSSLATPLGPLTGGLLLGAAGPARAFAALGSVFLVCAAVMTWAPSVGSAPGPAPGPAPGAAPGAGSEAAPAPASDRE</sequence>
<feature type="transmembrane region" description="Helical" evidence="7">
    <location>
        <begin position="51"/>
        <end position="72"/>
    </location>
</feature>
<feature type="compositionally biased region" description="Low complexity" evidence="6">
    <location>
        <begin position="417"/>
        <end position="434"/>
    </location>
</feature>
<feature type="transmembrane region" description="Helical" evidence="7">
    <location>
        <begin position="317"/>
        <end position="343"/>
    </location>
</feature>
<dbReference type="InterPro" id="IPR036259">
    <property type="entry name" value="MFS_trans_sf"/>
</dbReference>
<feature type="transmembrane region" description="Helical" evidence="7">
    <location>
        <begin position="292"/>
        <end position="311"/>
    </location>
</feature>
<evidence type="ECO:0000256" key="4">
    <source>
        <dbReference type="ARBA" id="ARBA00022989"/>
    </source>
</evidence>
<feature type="transmembrane region" description="Helical" evidence="7">
    <location>
        <begin position="156"/>
        <end position="172"/>
    </location>
</feature>
<keyword evidence="5 7" id="KW-0472">Membrane</keyword>
<reference evidence="8 9" key="1">
    <citation type="submission" date="2016-10" db="EMBL/GenBank/DDBJ databases">
        <authorList>
            <person name="de Groot N.N."/>
        </authorList>
    </citation>
    <scope>NUCLEOTIDE SEQUENCE [LARGE SCALE GENOMIC DNA]</scope>
    <source>
        <strain evidence="8 9">CGMCC 4.5739</strain>
    </source>
</reference>
<dbReference type="Gene3D" id="1.20.1250.20">
    <property type="entry name" value="MFS general substrate transporter like domains"/>
    <property type="match status" value="1"/>
</dbReference>
<organism evidence="8 9">
    <name type="scientific">Streptomyces aidingensis</name>
    <dbReference type="NCBI Taxonomy" id="910347"/>
    <lineage>
        <taxon>Bacteria</taxon>
        <taxon>Bacillati</taxon>
        <taxon>Actinomycetota</taxon>
        <taxon>Actinomycetes</taxon>
        <taxon>Kitasatosporales</taxon>
        <taxon>Streptomycetaceae</taxon>
        <taxon>Streptomyces</taxon>
    </lineage>
</organism>
<accession>A0A1I1H0G5</accession>
<feature type="transmembrane region" description="Helical" evidence="7">
    <location>
        <begin position="111"/>
        <end position="135"/>
    </location>
</feature>
<keyword evidence="9" id="KW-1185">Reference proteome</keyword>
<evidence type="ECO:0000313" key="8">
    <source>
        <dbReference type="EMBL" id="SFC17032.1"/>
    </source>
</evidence>
<feature type="transmembrane region" description="Helical" evidence="7">
    <location>
        <begin position="382"/>
        <end position="400"/>
    </location>
</feature>
<dbReference type="PANTHER" id="PTHR23513">
    <property type="entry name" value="INTEGRAL MEMBRANE EFFLUX PROTEIN-RELATED"/>
    <property type="match status" value="1"/>
</dbReference>
<evidence type="ECO:0000256" key="1">
    <source>
        <dbReference type="ARBA" id="ARBA00004651"/>
    </source>
</evidence>
<keyword evidence="3 7" id="KW-0812">Transmembrane</keyword>
<feature type="transmembrane region" description="Helical" evidence="7">
    <location>
        <begin position="231"/>
        <end position="252"/>
    </location>
</feature>
<keyword evidence="4 7" id="KW-1133">Transmembrane helix</keyword>
<evidence type="ECO:0000256" key="6">
    <source>
        <dbReference type="SAM" id="MobiDB-lite"/>
    </source>
</evidence>
<dbReference type="EMBL" id="FOLM01000002">
    <property type="protein sequence ID" value="SFC17032.1"/>
    <property type="molecule type" value="Genomic_DNA"/>
</dbReference>
<evidence type="ECO:0000256" key="5">
    <source>
        <dbReference type="ARBA" id="ARBA00023136"/>
    </source>
</evidence>
<evidence type="ECO:0000313" key="9">
    <source>
        <dbReference type="Proteomes" id="UP000199207"/>
    </source>
</evidence>
<dbReference type="CDD" id="cd06173">
    <property type="entry name" value="MFS_MefA_like"/>
    <property type="match status" value="1"/>
</dbReference>
<dbReference type="AlphaFoldDB" id="A0A1I1H0G5"/>
<feature type="transmembrane region" description="Helical" evidence="7">
    <location>
        <begin position="21"/>
        <end position="45"/>
    </location>
</feature>
<evidence type="ECO:0000256" key="7">
    <source>
        <dbReference type="SAM" id="Phobius"/>
    </source>
</evidence>
<dbReference type="Pfam" id="PF07690">
    <property type="entry name" value="MFS_1"/>
    <property type="match status" value="1"/>
</dbReference>
<dbReference type="STRING" id="910347.SAMN05421773_102190"/>
<dbReference type="GO" id="GO:0022857">
    <property type="term" value="F:transmembrane transporter activity"/>
    <property type="evidence" value="ECO:0007669"/>
    <property type="project" value="InterPro"/>
</dbReference>
<dbReference type="Proteomes" id="UP000199207">
    <property type="component" value="Unassembled WGS sequence"/>
</dbReference>
<feature type="transmembrane region" description="Helical" evidence="7">
    <location>
        <begin position="258"/>
        <end position="280"/>
    </location>
</feature>
<evidence type="ECO:0000256" key="3">
    <source>
        <dbReference type="ARBA" id="ARBA00022692"/>
    </source>
</evidence>
<protein>
    <submittedName>
        <fullName evidence="8">Predicted arabinose efflux permease, MFS family</fullName>
    </submittedName>
</protein>
<gene>
    <name evidence="8" type="ORF">SAMN05421773_102190</name>
</gene>
<evidence type="ECO:0000256" key="2">
    <source>
        <dbReference type="ARBA" id="ARBA00022475"/>
    </source>
</evidence>
<dbReference type="SUPFAM" id="SSF103473">
    <property type="entry name" value="MFS general substrate transporter"/>
    <property type="match status" value="1"/>
</dbReference>
<dbReference type="InterPro" id="IPR011701">
    <property type="entry name" value="MFS"/>
</dbReference>
<keyword evidence="2" id="KW-1003">Cell membrane</keyword>
<proteinExistence type="predicted"/>
<feature type="region of interest" description="Disordered" evidence="6">
    <location>
        <begin position="405"/>
        <end position="434"/>
    </location>
</feature>